<evidence type="ECO:0000256" key="12">
    <source>
        <dbReference type="ARBA" id="ARBA00023136"/>
    </source>
</evidence>
<keyword evidence="25" id="KW-1185">Reference proteome</keyword>
<dbReference type="PROSITE" id="PS50948">
    <property type="entry name" value="PAN"/>
    <property type="match status" value="1"/>
</dbReference>
<proteinExistence type="inferred from homology"/>
<evidence type="ECO:0000256" key="3">
    <source>
        <dbReference type="ARBA" id="ARBA00022527"/>
    </source>
</evidence>
<evidence type="ECO:0000259" key="23">
    <source>
        <dbReference type="PROSITE" id="PS50948"/>
    </source>
</evidence>
<keyword evidence="2" id="KW-1003">Cell membrane</keyword>
<dbReference type="FunFam" id="1.10.510.10:FF:000060">
    <property type="entry name" value="G-type lectin S-receptor-like serine/threonine-protein kinase"/>
    <property type="match status" value="1"/>
</dbReference>
<evidence type="ECO:0000256" key="4">
    <source>
        <dbReference type="ARBA" id="ARBA00022679"/>
    </source>
</evidence>
<protein>
    <recommendedName>
        <fullName evidence="17">Receptor-like serine/threonine-protein kinase</fullName>
        <ecNumber evidence="17">2.7.11.1</ecNumber>
    </recommendedName>
</protein>
<dbReference type="SMART" id="SM00473">
    <property type="entry name" value="PAN_AP"/>
    <property type="match status" value="1"/>
</dbReference>
<dbReference type="SMART" id="SM00108">
    <property type="entry name" value="B_lectin"/>
    <property type="match status" value="1"/>
</dbReference>
<feature type="binding site" evidence="18">
    <location>
        <position position="483"/>
    </location>
    <ligand>
        <name>ATP</name>
        <dbReference type="ChEBI" id="CHEBI:30616"/>
    </ligand>
</feature>
<evidence type="ECO:0000256" key="18">
    <source>
        <dbReference type="PROSITE-ProRule" id="PRU10141"/>
    </source>
</evidence>
<keyword evidence="9 17" id="KW-0418">Kinase</keyword>
<dbReference type="SMART" id="SM00220">
    <property type="entry name" value="S_TKc"/>
    <property type="match status" value="1"/>
</dbReference>
<dbReference type="Pfam" id="PF00954">
    <property type="entry name" value="S_locus_glycop"/>
    <property type="match status" value="1"/>
</dbReference>
<dbReference type="STRING" id="81985.R0FRL5"/>
<evidence type="ECO:0000256" key="20">
    <source>
        <dbReference type="SAM" id="SignalP"/>
    </source>
</evidence>
<dbReference type="PANTHER" id="PTHR27002:SF150">
    <property type="entry name" value="RECEPTOR-LIKE SERINE_THREONINE-PROTEIN KINASE SD1-8"/>
    <property type="match status" value="1"/>
</dbReference>
<dbReference type="PROSITE" id="PS50011">
    <property type="entry name" value="PROTEIN_KINASE_DOM"/>
    <property type="match status" value="1"/>
</dbReference>
<dbReference type="InterPro" id="IPR001480">
    <property type="entry name" value="Bulb-type_lectin_dom"/>
</dbReference>
<dbReference type="PROSITE" id="PS50927">
    <property type="entry name" value="BULB_LECTIN"/>
    <property type="match status" value="1"/>
</dbReference>
<dbReference type="PANTHER" id="PTHR27002">
    <property type="entry name" value="RECEPTOR-LIKE SERINE/THREONINE-PROTEIN KINASE SD1-8"/>
    <property type="match status" value="1"/>
</dbReference>
<dbReference type="Gene3D" id="1.10.510.10">
    <property type="entry name" value="Transferase(Phosphotransferase) domain 1"/>
    <property type="match status" value="1"/>
</dbReference>
<dbReference type="InterPro" id="IPR000719">
    <property type="entry name" value="Prot_kinase_dom"/>
</dbReference>
<dbReference type="GO" id="GO:0005524">
    <property type="term" value="F:ATP binding"/>
    <property type="evidence" value="ECO:0007669"/>
    <property type="project" value="UniProtKB-UniRule"/>
</dbReference>
<reference evidence="25" key="1">
    <citation type="journal article" date="2013" name="Nat. Genet.">
        <title>The Capsella rubella genome and the genomic consequences of rapid mating system evolution.</title>
        <authorList>
            <person name="Slotte T."/>
            <person name="Hazzouri K.M."/>
            <person name="Agren J.A."/>
            <person name="Koenig D."/>
            <person name="Maumus F."/>
            <person name="Guo Y.L."/>
            <person name="Steige K."/>
            <person name="Platts A.E."/>
            <person name="Escobar J.S."/>
            <person name="Newman L.K."/>
            <person name="Wang W."/>
            <person name="Mandakova T."/>
            <person name="Vello E."/>
            <person name="Smith L.M."/>
            <person name="Henz S.R."/>
            <person name="Steffen J."/>
            <person name="Takuno S."/>
            <person name="Brandvain Y."/>
            <person name="Coop G."/>
            <person name="Andolfatto P."/>
            <person name="Hu T.T."/>
            <person name="Blanchette M."/>
            <person name="Clark R.M."/>
            <person name="Quesneville H."/>
            <person name="Nordborg M."/>
            <person name="Gaut B.S."/>
            <person name="Lysak M.A."/>
            <person name="Jenkins J."/>
            <person name="Grimwood J."/>
            <person name="Chapman J."/>
            <person name="Prochnik S."/>
            <person name="Shu S."/>
            <person name="Rokhsar D."/>
            <person name="Schmutz J."/>
            <person name="Weigel D."/>
            <person name="Wright S.I."/>
        </authorList>
    </citation>
    <scope>NUCLEOTIDE SEQUENCE [LARGE SCALE GENOMIC DNA]</scope>
    <source>
        <strain evidence="25">cv. Monte Gargano</strain>
    </source>
</reference>
<evidence type="ECO:0000256" key="6">
    <source>
        <dbReference type="ARBA" id="ARBA00022729"/>
    </source>
</evidence>
<comment type="similarity">
    <text evidence="17">Belongs to the protein kinase superfamily. Ser/Thr protein kinase family.</text>
</comment>
<keyword evidence="5" id="KW-0812">Transmembrane</keyword>
<evidence type="ECO:0000256" key="15">
    <source>
        <dbReference type="ARBA" id="ARBA00047899"/>
    </source>
</evidence>
<evidence type="ECO:0000259" key="22">
    <source>
        <dbReference type="PROSITE" id="PS50927"/>
    </source>
</evidence>
<keyword evidence="12" id="KW-0472">Membrane</keyword>
<evidence type="ECO:0000256" key="14">
    <source>
        <dbReference type="ARBA" id="ARBA00023180"/>
    </source>
</evidence>
<dbReference type="InterPro" id="IPR001245">
    <property type="entry name" value="Ser-Thr/Tyr_kinase_cat_dom"/>
</dbReference>
<keyword evidence="8 17" id="KW-0547">Nucleotide-binding</keyword>
<dbReference type="GO" id="GO:0031625">
    <property type="term" value="F:ubiquitin protein ligase binding"/>
    <property type="evidence" value="ECO:0007669"/>
    <property type="project" value="UniProtKB-ARBA"/>
</dbReference>
<keyword evidence="4 17" id="KW-0808">Transferase</keyword>
<dbReference type="InterPro" id="IPR011009">
    <property type="entry name" value="Kinase-like_dom_sf"/>
</dbReference>
<dbReference type="InterPro" id="IPR021820">
    <property type="entry name" value="S-locus_recpt_kinase_C"/>
</dbReference>
<evidence type="ECO:0000256" key="7">
    <source>
        <dbReference type="ARBA" id="ARBA00022734"/>
    </source>
</evidence>
<dbReference type="PIRSF" id="PIRSF000641">
    <property type="entry name" value="SRK"/>
    <property type="match status" value="1"/>
</dbReference>
<dbReference type="GO" id="GO:0030246">
    <property type="term" value="F:carbohydrate binding"/>
    <property type="evidence" value="ECO:0007669"/>
    <property type="project" value="UniProtKB-KW"/>
</dbReference>
<dbReference type="GO" id="GO:0106310">
    <property type="term" value="F:protein serine kinase activity"/>
    <property type="evidence" value="ECO:0007669"/>
    <property type="project" value="RHEA"/>
</dbReference>
<keyword evidence="10 17" id="KW-0067">ATP-binding</keyword>
<evidence type="ECO:0000259" key="21">
    <source>
        <dbReference type="PROSITE" id="PS50011"/>
    </source>
</evidence>
<evidence type="ECO:0000256" key="11">
    <source>
        <dbReference type="ARBA" id="ARBA00022989"/>
    </source>
</evidence>
<evidence type="ECO:0000256" key="16">
    <source>
        <dbReference type="ARBA" id="ARBA00048679"/>
    </source>
</evidence>
<dbReference type="Pfam" id="PF08276">
    <property type="entry name" value="PAN_2"/>
    <property type="match status" value="1"/>
</dbReference>
<keyword evidence="14" id="KW-0325">Glycoprotein</keyword>
<evidence type="ECO:0000256" key="1">
    <source>
        <dbReference type="ARBA" id="ARBA00004251"/>
    </source>
</evidence>
<feature type="chain" id="PRO_5004350535" description="Receptor-like serine/threonine-protein kinase" evidence="20">
    <location>
        <begin position="20"/>
        <end position="786"/>
    </location>
</feature>
<dbReference type="CDD" id="cd14066">
    <property type="entry name" value="STKc_IRAK"/>
    <property type="match status" value="1"/>
</dbReference>
<evidence type="ECO:0000256" key="10">
    <source>
        <dbReference type="ARBA" id="ARBA00022840"/>
    </source>
</evidence>
<feature type="signal peptide" evidence="20">
    <location>
        <begin position="1"/>
        <end position="19"/>
    </location>
</feature>
<evidence type="ECO:0000256" key="17">
    <source>
        <dbReference type="PIRNR" id="PIRNR000641"/>
    </source>
</evidence>
<dbReference type="Proteomes" id="UP000029121">
    <property type="component" value="Unassembled WGS sequence"/>
</dbReference>
<feature type="region of interest" description="Disordered" evidence="19">
    <location>
        <begin position="761"/>
        <end position="786"/>
    </location>
</feature>
<dbReference type="PROSITE" id="PS00108">
    <property type="entry name" value="PROTEIN_KINASE_ST"/>
    <property type="match status" value="1"/>
</dbReference>
<dbReference type="GO" id="GO:0048544">
    <property type="term" value="P:recognition of pollen"/>
    <property type="evidence" value="ECO:0007669"/>
    <property type="project" value="InterPro"/>
</dbReference>
<evidence type="ECO:0000256" key="8">
    <source>
        <dbReference type="ARBA" id="ARBA00022741"/>
    </source>
</evidence>
<dbReference type="EC" id="2.7.11.1" evidence="17"/>
<feature type="compositionally biased region" description="Polar residues" evidence="19">
    <location>
        <begin position="766"/>
        <end position="780"/>
    </location>
</feature>
<feature type="domain" description="Bulb-type lectin" evidence="22">
    <location>
        <begin position="19"/>
        <end position="142"/>
    </location>
</feature>
<keyword evidence="3 17" id="KW-0723">Serine/threonine-protein kinase</keyword>
<dbReference type="AlphaFoldDB" id="R0FRL5"/>
<dbReference type="Gene3D" id="3.30.200.20">
    <property type="entry name" value="Phosphorylase Kinase, domain 1"/>
    <property type="match status" value="1"/>
</dbReference>
<feature type="domain" description="Apple" evidence="23">
    <location>
        <begin position="331"/>
        <end position="420"/>
    </location>
</feature>
<sequence length="786" mass="88789">MMYLAFSLMLSVLLKSTTSEIFQSNHFLSPTTIRTIVSPGQIFELGFFTGDGAHWYLRIWYKDVPKKDYVWVANRDNALSDPVGSLKITDSNLDIRDQFDKLIWSTNLPRRKTNDPVVAELLDNGNLVLRCNRRNSSNHLLWQSFDFPTDTLLPEMKLGWTKRSGKNKILRSWASDRDPSSGSFTYEIETVGGALPQRVIKEGGRTLVSRVDSWNGIGSVGLPATHVTGKIQFDFIMTDEEISYSFRLTTKNLHSKLQMTHTGRLERVARSPREDEWVAYWITPTDRCDEYSACGPYGLCNINTSPICSCIQGFSQRNKEAWTGMNFKDGCVRNTPLNINSDGFHHLNKMKLPDSKAVTVEKGLEFKACKKKCVKDYNCTAFACVDMWNGAGLTCLIWSGELFDSRIFSSHGQDLHVRLAKTDLEVIPSRRYLSPLDNEDLLARMDFKTIAYATRDFSTVLGQGGFGFVYKGTLQDGTLVAVKRLSDMSVQGTTEFKTEVELIAKLQHINLVRLLGFCDDNGEKILIYEYLENQSLDVYIFGNTTESRKLNWQQRFAIAKGIAQGIQYIHQESRFRIIHRDIKASNVLLDRDMIPKISDFGLARITRNETDQDNTRRVVGSFGYMAPEYQTNGSFSVKSDVFSFGVLLLEIICGKRNRGFSNLEGDTSLLSCVWRNWEEEDWLKTVDPLVVDQLSSSSSPSTSQEVHRCLQIGLLCVQEHAADRPLMSYVVMMLGSEAPVPQPKPSGYCFHCVGKRSLESGSSSSTQPTQDSWTVNQITASVIDPR</sequence>
<evidence type="ECO:0000313" key="24">
    <source>
        <dbReference type="EMBL" id="EOA25247.1"/>
    </source>
</evidence>
<evidence type="ECO:0000256" key="5">
    <source>
        <dbReference type="ARBA" id="ARBA00022692"/>
    </source>
</evidence>
<gene>
    <name evidence="24" type="ORF">CARUB_v10018562mg</name>
</gene>
<dbReference type="FunFam" id="3.30.200.20:FF:000178">
    <property type="entry name" value="serine/threonine-protein kinase PBS1-like"/>
    <property type="match status" value="1"/>
</dbReference>
<evidence type="ECO:0000256" key="2">
    <source>
        <dbReference type="ARBA" id="ARBA00022475"/>
    </source>
</evidence>
<evidence type="ECO:0000313" key="25">
    <source>
        <dbReference type="Proteomes" id="UP000029121"/>
    </source>
</evidence>
<dbReference type="CDD" id="cd00028">
    <property type="entry name" value="B_lectin"/>
    <property type="match status" value="1"/>
</dbReference>
<feature type="domain" description="Protein kinase" evidence="21">
    <location>
        <begin position="455"/>
        <end position="740"/>
    </location>
</feature>
<evidence type="ECO:0000256" key="19">
    <source>
        <dbReference type="SAM" id="MobiDB-lite"/>
    </source>
</evidence>
<dbReference type="InterPro" id="IPR003609">
    <property type="entry name" value="Pan_app"/>
</dbReference>
<dbReference type="GO" id="GO:0004674">
    <property type="term" value="F:protein serine/threonine kinase activity"/>
    <property type="evidence" value="ECO:0007669"/>
    <property type="project" value="UniProtKB-KW"/>
</dbReference>
<organism evidence="24 25">
    <name type="scientific">Capsella rubella</name>
    <dbReference type="NCBI Taxonomy" id="81985"/>
    <lineage>
        <taxon>Eukaryota</taxon>
        <taxon>Viridiplantae</taxon>
        <taxon>Streptophyta</taxon>
        <taxon>Embryophyta</taxon>
        <taxon>Tracheophyta</taxon>
        <taxon>Spermatophyta</taxon>
        <taxon>Magnoliopsida</taxon>
        <taxon>eudicotyledons</taxon>
        <taxon>Gunneridae</taxon>
        <taxon>Pentapetalae</taxon>
        <taxon>rosids</taxon>
        <taxon>malvids</taxon>
        <taxon>Brassicales</taxon>
        <taxon>Brassicaceae</taxon>
        <taxon>Camelineae</taxon>
        <taxon>Capsella</taxon>
    </lineage>
</organism>
<dbReference type="InterPro" id="IPR000858">
    <property type="entry name" value="S_locus_glycoprot_dom"/>
</dbReference>
<comment type="catalytic activity">
    <reaction evidence="16 17">
        <text>L-seryl-[protein] + ATP = O-phospho-L-seryl-[protein] + ADP + H(+)</text>
        <dbReference type="Rhea" id="RHEA:17989"/>
        <dbReference type="Rhea" id="RHEA-COMP:9863"/>
        <dbReference type="Rhea" id="RHEA-COMP:11604"/>
        <dbReference type="ChEBI" id="CHEBI:15378"/>
        <dbReference type="ChEBI" id="CHEBI:29999"/>
        <dbReference type="ChEBI" id="CHEBI:30616"/>
        <dbReference type="ChEBI" id="CHEBI:83421"/>
        <dbReference type="ChEBI" id="CHEBI:456216"/>
        <dbReference type="EC" id="2.7.11.1"/>
    </reaction>
</comment>
<dbReference type="InterPro" id="IPR017441">
    <property type="entry name" value="Protein_kinase_ATP_BS"/>
</dbReference>
<keyword evidence="7" id="KW-0430">Lectin</keyword>
<evidence type="ECO:0000256" key="13">
    <source>
        <dbReference type="ARBA" id="ARBA00023157"/>
    </source>
</evidence>
<dbReference type="PROSITE" id="PS00107">
    <property type="entry name" value="PROTEIN_KINASE_ATP"/>
    <property type="match status" value="1"/>
</dbReference>
<comment type="catalytic activity">
    <reaction evidence="15 17">
        <text>L-threonyl-[protein] + ATP = O-phospho-L-threonyl-[protein] + ADP + H(+)</text>
        <dbReference type="Rhea" id="RHEA:46608"/>
        <dbReference type="Rhea" id="RHEA-COMP:11060"/>
        <dbReference type="Rhea" id="RHEA-COMP:11605"/>
        <dbReference type="ChEBI" id="CHEBI:15378"/>
        <dbReference type="ChEBI" id="CHEBI:30013"/>
        <dbReference type="ChEBI" id="CHEBI:30616"/>
        <dbReference type="ChEBI" id="CHEBI:61977"/>
        <dbReference type="ChEBI" id="CHEBI:456216"/>
        <dbReference type="EC" id="2.7.11.1"/>
    </reaction>
</comment>
<comment type="subcellular location">
    <subcellularLocation>
        <location evidence="1">Cell membrane</location>
        <topology evidence="1">Single-pass type I membrane protein</topology>
    </subcellularLocation>
</comment>
<keyword evidence="6 20" id="KW-0732">Signal</keyword>
<dbReference type="InterPro" id="IPR008271">
    <property type="entry name" value="Ser/Thr_kinase_AS"/>
</dbReference>
<dbReference type="SUPFAM" id="SSF56112">
    <property type="entry name" value="Protein kinase-like (PK-like)"/>
    <property type="match status" value="1"/>
</dbReference>
<keyword evidence="11" id="KW-1133">Transmembrane helix</keyword>
<dbReference type="CDD" id="cd01098">
    <property type="entry name" value="PAN_AP_plant"/>
    <property type="match status" value="1"/>
</dbReference>
<dbReference type="EMBL" id="KB870809">
    <property type="protein sequence ID" value="EOA25247.1"/>
    <property type="molecule type" value="Genomic_DNA"/>
</dbReference>
<dbReference type="Pfam" id="PF07714">
    <property type="entry name" value="PK_Tyr_Ser-Thr"/>
    <property type="match status" value="1"/>
</dbReference>
<name>R0FRL5_9BRAS</name>
<dbReference type="GO" id="GO:0005886">
    <property type="term" value="C:plasma membrane"/>
    <property type="evidence" value="ECO:0007669"/>
    <property type="project" value="UniProtKB-SubCell"/>
</dbReference>
<dbReference type="Gene3D" id="2.90.10.10">
    <property type="entry name" value="Bulb-type lectin domain"/>
    <property type="match status" value="1"/>
</dbReference>
<evidence type="ECO:0000256" key="9">
    <source>
        <dbReference type="ARBA" id="ARBA00022777"/>
    </source>
</evidence>
<keyword evidence="13" id="KW-1015">Disulfide bond</keyword>
<dbReference type="InterPro" id="IPR036426">
    <property type="entry name" value="Bulb-type_lectin_dom_sf"/>
</dbReference>
<accession>R0FRL5</accession>
<dbReference type="Pfam" id="PF11883">
    <property type="entry name" value="DUF3403"/>
    <property type="match status" value="1"/>
</dbReference>
<dbReference type="SUPFAM" id="SSF51110">
    <property type="entry name" value="alpha-D-mannose-specific plant lectins"/>
    <property type="match status" value="1"/>
</dbReference>
<dbReference type="InterPro" id="IPR024171">
    <property type="entry name" value="SRK-like_kinase"/>
</dbReference>
<dbReference type="eggNOG" id="ENOG502QS2H">
    <property type="taxonomic scope" value="Eukaryota"/>
</dbReference>
<dbReference type="Pfam" id="PF01453">
    <property type="entry name" value="B_lectin"/>
    <property type="match status" value="1"/>
</dbReference>